<evidence type="ECO:0000256" key="1">
    <source>
        <dbReference type="SAM" id="MobiDB-lite"/>
    </source>
</evidence>
<accession>B0DR18</accession>
<keyword evidence="4" id="KW-1185">Reference proteome</keyword>
<dbReference type="KEGG" id="lbc:LACBIDRAFT_331918"/>
<dbReference type="HOGENOM" id="CLU_060883_0_0_1"/>
<dbReference type="KEGG" id="lbc:LACBIDRAFT_331920"/>
<proteinExistence type="predicted"/>
<dbReference type="RefSeq" id="XP_001886345.1">
    <property type="nucleotide sequence ID" value="XM_001886310.1"/>
</dbReference>
<dbReference type="RefSeq" id="XP_001886344.1">
    <property type="nucleotide sequence ID" value="XM_001886309.1"/>
</dbReference>
<dbReference type="OrthoDB" id="3060162at2759"/>
<dbReference type="AlphaFoldDB" id="B0DR18"/>
<dbReference type="EMBL" id="DS547127">
    <property type="protein sequence ID" value="EDR02921.1"/>
    <property type="molecule type" value="Genomic_DNA"/>
</dbReference>
<feature type="region of interest" description="Disordered" evidence="1">
    <location>
        <begin position="1"/>
        <end position="31"/>
    </location>
</feature>
<dbReference type="InParanoid" id="B0DR18"/>
<dbReference type="Proteomes" id="UP000001194">
    <property type="component" value="Unassembled WGS sequence"/>
</dbReference>
<dbReference type="GeneID" id="6082048"/>
<name>B0DR18_LACBS</name>
<evidence type="ECO:0000313" key="2">
    <source>
        <dbReference type="EMBL" id="EDR02921.1"/>
    </source>
</evidence>
<dbReference type="GeneID" id="6082050"/>
<protein>
    <submittedName>
        <fullName evidence="2">Predicted protein</fullName>
    </submittedName>
</protein>
<evidence type="ECO:0000313" key="4">
    <source>
        <dbReference type="Proteomes" id="UP000001194"/>
    </source>
</evidence>
<sequence>MNPQGSIYNKDDAENHPLISRNANDQRPSEGWLRNPVWIDDGVNPPCFYHSHQEVNDALVAAGVTPGIQYDQYAARVTPTPVATEPPVPLTPSLINLTNNHYRTGVDSTAPASKGHLINVTLMYSSTTAAPTGWGKAVPKKCKNTKMDMILLDSITCVDFVKAILGVHGISDKFAPGVHSGPDFKMWWNGAVGSKGGTPSIQNDHQFSVALGALLKKDKSKLPPSISDAPTVGGDKELAYGTRVPCIDNFSKLSQLHGKFIIDLEDVVFSKLGLQLWYICLFHLPFFKSDIGEGCRRCNQA</sequence>
<organism evidence="4">
    <name type="scientific">Laccaria bicolor (strain S238N-H82 / ATCC MYA-4686)</name>
    <name type="common">Bicoloured deceiver</name>
    <name type="synonym">Laccaria laccata var. bicolor</name>
    <dbReference type="NCBI Taxonomy" id="486041"/>
    <lineage>
        <taxon>Eukaryota</taxon>
        <taxon>Fungi</taxon>
        <taxon>Dikarya</taxon>
        <taxon>Basidiomycota</taxon>
        <taxon>Agaricomycotina</taxon>
        <taxon>Agaricomycetes</taxon>
        <taxon>Agaricomycetidae</taxon>
        <taxon>Agaricales</taxon>
        <taxon>Agaricineae</taxon>
        <taxon>Hydnangiaceae</taxon>
        <taxon>Laccaria</taxon>
    </lineage>
</organism>
<evidence type="ECO:0000313" key="3">
    <source>
        <dbReference type="EMBL" id="EDR02922.1"/>
    </source>
</evidence>
<gene>
    <name evidence="2" type="ORF">LACBIDRAFT_331918</name>
    <name evidence="3" type="ORF">LACBIDRAFT_331920</name>
</gene>
<reference evidence="2 4" key="1">
    <citation type="journal article" date="2008" name="Nature">
        <title>The genome of Laccaria bicolor provides insights into mycorrhizal symbiosis.</title>
        <authorList>
            <person name="Martin F."/>
            <person name="Aerts A."/>
            <person name="Ahren D."/>
            <person name="Brun A."/>
            <person name="Danchin E.G.J."/>
            <person name="Duchaussoy F."/>
            <person name="Gibon J."/>
            <person name="Kohler A."/>
            <person name="Lindquist E."/>
            <person name="Pereda V."/>
            <person name="Salamov A."/>
            <person name="Shapiro H.J."/>
            <person name="Wuyts J."/>
            <person name="Blaudez D."/>
            <person name="Buee M."/>
            <person name="Brokstein P."/>
            <person name="Canbaeck B."/>
            <person name="Cohen D."/>
            <person name="Courty P.E."/>
            <person name="Coutinho P.M."/>
            <person name="Delaruelle C."/>
            <person name="Detter J.C."/>
            <person name="Deveau A."/>
            <person name="DiFazio S."/>
            <person name="Duplessis S."/>
            <person name="Fraissinet-Tachet L."/>
            <person name="Lucic E."/>
            <person name="Frey-Klett P."/>
            <person name="Fourrey C."/>
            <person name="Feussner I."/>
            <person name="Gay G."/>
            <person name="Grimwood J."/>
            <person name="Hoegger P.J."/>
            <person name="Jain P."/>
            <person name="Kilaru S."/>
            <person name="Labbe J."/>
            <person name="Lin Y.C."/>
            <person name="Legue V."/>
            <person name="Le Tacon F."/>
            <person name="Marmeisse R."/>
            <person name="Melayah D."/>
            <person name="Montanini B."/>
            <person name="Muratet M."/>
            <person name="Nehls U."/>
            <person name="Niculita-Hirzel H."/>
            <person name="Oudot-Le Secq M.P."/>
            <person name="Peter M."/>
            <person name="Quesneville H."/>
            <person name="Rajashekar B."/>
            <person name="Reich M."/>
            <person name="Rouhier N."/>
            <person name="Schmutz J."/>
            <person name="Yin T."/>
            <person name="Chalot M."/>
            <person name="Henrissat B."/>
            <person name="Kuees U."/>
            <person name="Lucas S."/>
            <person name="Van de Peer Y."/>
            <person name="Podila G.K."/>
            <person name="Polle A."/>
            <person name="Pukkila P.J."/>
            <person name="Richardson P.M."/>
            <person name="Rouze P."/>
            <person name="Sanders I.R."/>
            <person name="Stajich J.E."/>
            <person name="Tunlid A."/>
            <person name="Tuskan G."/>
            <person name="Grigoriev I.V."/>
        </authorList>
    </citation>
    <scope>NUCLEOTIDE SEQUENCE [LARGE SCALE GENOMIC DNA]</scope>
    <source>
        <strain evidence="4">S238N-H82 / ATCC MYA-4686</strain>
    </source>
</reference>
<dbReference type="EMBL" id="DS547127">
    <property type="protein sequence ID" value="EDR02922.1"/>
    <property type="molecule type" value="Genomic_DNA"/>
</dbReference>